<dbReference type="InterPro" id="IPR050493">
    <property type="entry name" value="FAD-dep_Monooxygenase_BioMet"/>
</dbReference>
<keyword evidence="4" id="KW-1185">Reference proteome</keyword>
<dbReference type="RefSeq" id="WP_285574428.1">
    <property type="nucleotide sequence ID" value="NZ_BSTK01000005.1"/>
</dbReference>
<dbReference type="InterPro" id="IPR036188">
    <property type="entry name" value="FAD/NAD-bd_sf"/>
</dbReference>
<gene>
    <name evidence="3" type="ORF">Airi02_040880</name>
</gene>
<evidence type="ECO:0000313" key="4">
    <source>
        <dbReference type="Proteomes" id="UP001165074"/>
    </source>
</evidence>
<evidence type="ECO:0000256" key="2">
    <source>
        <dbReference type="ARBA" id="ARBA00023033"/>
    </source>
</evidence>
<name>A0A9W6S320_9ACTN</name>
<sequence length="63" mass="6941">MLIGDAVHAVPPHLGQGAAQASEDGVLADCVAVHEGHEEAFRRYTERRYERRKVIVESSVQPT</sequence>
<keyword evidence="2" id="KW-0503">Monooxygenase</keyword>
<dbReference type="SUPFAM" id="SSF51905">
    <property type="entry name" value="FAD/NAD(P)-binding domain"/>
    <property type="match status" value="1"/>
</dbReference>
<reference evidence="3" key="1">
    <citation type="submission" date="2023-03" db="EMBL/GenBank/DDBJ databases">
        <title>Actinoallomurus iriomotensis NBRC 103684.</title>
        <authorList>
            <person name="Ichikawa N."/>
            <person name="Sato H."/>
            <person name="Tonouchi N."/>
        </authorList>
    </citation>
    <scope>NUCLEOTIDE SEQUENCE</scope>
    <source>
        <strain evidence="3">NBRC 103684</strain>
    </source>
</reference>
<dbReference type="Proteomes" id="UP001165074">
    <property type="component" value="Unassembled WGS sequence"/>
</dbReference>
<dbReference type="GO" id="GO:0004497">
    <property type="term" value="F:monooxygenase activity"/>
    <property type="evidence" value="ECO:0007669"/>
    <property type="project" value="UniProtKB-KW"/>
</dbReference>
<evidence type="ECO:0008006" key="5">
    <source>
        <dbReference type="Google" id="ProtNLM"/>
    </source>
</evidence>
<keyword evidence="1" id="KW-0560">Oxidoreductase</keyword>
<dbReference type="PANTHER" id="PTHR13789:SF309">
    <property type="entry name" value="PUTATIVE (AFU_ORTHOLOGUE AFUA_6G14510)-RELATED"/>
    <property type="match status" value="1"/>
</dbReference>
<accession>A0A9W6S320</accession>
<comment type="caution">
    <text evidence="3">The sequence shown here is derived from an EMBL/GenBank/DDBJ whole genome shotgun (WGS) entry which is preliminary data.</text>
</comment>
<evidence type="ECO:0000313" key="3">
    <source>
        <dbReference type="EMBL" id="GLY86159.1"/>
    </source>
</evidence>
<organism evidence="3 4">
    <name type="scientific">Actinoallomurus iriomotensis</name>
    <dbReference type="NCBI Taxonomy" id="478107"/>
    <lineage>
        <taxon>Bacteria</taxon>
        <taxon>Bacillati</taxon>
        <taxon>Actinomycetota</taxon>
        <taxon>Actinomycetes</taxon>
        <taxon>Streptosporangiales</taxon>
        <taxon>Thermomonosporaceae</taxon>
        <taxon>Actinoallomurus</taxon>
    </lineage>
</organism>
<evidence type="ECO:0000256" key="1">
    <source>
        <dbReference type="ARBA" id="ARBA00023002"/>
    </source>
</evidence>
<proteinExistence type="predicted"/>
<dbReference type="PANTHER" id="PTHR13789">
    <property type="entry name" value="MONOOXYGENASE"/>
    <property type="match status" value="1"/>
</dbReference>
<dbReference type="AlphaFoldDB" id="A0A9W6S320"/>
<dbReference type="EMBL" id="BSTK01000005">
    <property type="protein sequence ID" value="GLY86159.1"/>
    <property type="molecule type" value="Genomic_DNA"/>
</dbReference>
<protein>
    <recommendedName>
        <fullName evidence="5">FAD-binding domain-containing protein</fullName>
    </recommendedName>
</protein>
<dbReference type="Gene3D" id="3.50.50.60">
    <property type="entry name" value="FAD/NAD(P)-binding domain"/>
    <property type="match status" value="1"/>
</dbReference>